<dbReference type="PANTHER" id="PTHR13094">
    <property type="entry name" value="NADH-UBIQUINONE OXIDOREDUCTASE PDSW SUBUNIT"/>
    <property type="match status" value="1"/>
</dbReference>
<keyword evidence="8" id="KW-0496">Mitochondrion</keyword>
<protein>
    <recommendedName>
        <fullName evidence="3">NADH dehydrogenase [ubiquinone] 1 beta subcomplex subunit 10</fullName>
    </recommendedName>
</protein>
<keyword evidence="5" id="KW-0679">Respiratory chain</keyword>
<name>A0A1B6FQ70_9HEMI</name>
<organism evidence="10">
    <name type="scientific">Cuerna arida</name>
    <dbReference type="NCBI Taxonomy" id="1464854"/>
    <lineage>
        <taxon>Eukaryota</taxon>
        <taxon>Metazoa</taxon>
        <taxon>Ecdysozoa</taxon>
        <taxon>Arthropoda</taxon>
        <taxon>Hexapoda</taxon>
        <taxon>Insecta</taxon>
        <taxon>Pterygota</taxon>
        <taxon>Neoptera</taxon>
        <taxon>Paraneoptera</taxon>
        <taxon>Hemiptera</taxon>
        <taxon>Auchenorrhyncha</taxon>
        <taxon>Membracoidea</taxon>
        <taxon>Cicadellidae</taxon>
        <taxon>Cicadellinae</taxon>
        <taxon>Proconiini</taxon>
        <taxon>Cuerna</taxon>
    </lineage>
</organism>
<evidence type="ECO:0000256" key="2">
    <source>
        <dbReference type="ARBA" id="ARBA00008317"/>
    </source>
</evidence>
<dbReference type="InterPro" id="IPR019377">
    <property type="entry name" value="NADH_UbQ_OxRdtase_su10"/>
</dbReference>
<keyword evidence="4" id="KW-0813">Transport</keyword>
<keyword evidence="7" id="KW-0249">Electron transport</keyword>
<dbReference type="InterPro" id="IPR039993">
    <property type="entry name" value="NDUFB10"/>
</dbReference>
<evidence type="ECO:0000256" key="1">
    <source>
        <dbReference type="ARBA" id="ARBA00004443"/>
    </source>
</evidence>
<evidence type="ECO:0000256" key="5">
    <source>
        <dbReference type="ARBA" id="ARBA00022660"/>
    </source>
</evidence>
<evidence type="ECO:0000256" key="9">
    <source>
        <dbReference type="ARBA" id="ARBA00023136"/>
    </source>
</evidence>
<evidence type="ECO:0000256" key="6">
    <source>
        <dbReference type="ARBA" id="ARBA00022792"/>
    </source>
</evidence>
<keyword evidence="6" id="KW-0999">Mitochondrion inner membrane</keyword>
<dbReference type="EMBL" id="GECZ01017417">
    <property type="protein sequence ID" value="JAS52352.1"/>
    <property type="molecule type" value="Transcribed_RNA"/>
</dbReference>
<dbReference type="Pfam" id="PF10249">
    <property type="entry name" value="NDUFB10"/>
    <property type="match status" value="1"/>
</dbReference>
<reference evidence="10" key="1">
    <citation type="submission" date="2015-11" db="EMBL/GenBank/DDBJ databases">
        <title>De novo transcriptome assembly of four potential Pierce s Disease insect vectors from Arizona vineyards.</title>
        <authorList>
            <person name="Tassone E.E."/>
        </authorList>
    </citation>
    <scope>NUCLEOTIDE SEQUENCE</scope>
</reference>
<proteinExistence type="inferred from homology"/>
<sequence>MVAENDGQPPALIRAVHSVFDFFEAPVVWFRKTVVEPNRKEYYWYHQKFRRVPTVDQCYDDDPVCKWEAMKQFHRDHLVDSAILQILRQRFEHCMVYEAPNREKCEPLHETYEQCAADWFSKYGDLGWKLSAEKAYFKQKHRMIWERRHGKIGTGMVGNRPPGVNVEESTVDSE</sequence>
<gene>
    <name evidence="10" type="ORF">g.16703</name>
</gene>
<accession>A0A1B6FQ70</accession>
<evidence type="ECO:0000256" key="7">
    <source>
        <dbReference type="ARBA" id="ARBA00022982"/>
    </source>
</evidence>
<evidence type="ECO:0000256" key="8">
    <source>
        <dbReference type="ARBA" id="ARBA00023128"/>
    </source>
</evidence>
<evidence type="ECO:0000313" key="10">
    <source>
        <dbReference type="EMBL" id="JAS52352.1"/>
    </source>
</evidence>
<comment type="subcellular location">
    <subcellularLocation>
        <location evidence="1">Mitochondrion inner membrane</location>
        <topology evidence="1">Peripheral membrane protein</topology>
        <orientation evidence="1">Matrix side</orientation>
    </subcellularLocation>
</comment>
<dbReference type="GO" id="GO:0045271">
    <property type="term" value="C:respiratory chain complex I"/>
    <property type="evidence" value="ECO:0007669"/>
    <property type="project" value="UniProtKB-ARBA"/>
</dbReference>
<dbReference type="GO" id="GO:0005743">
    <property type="term" value="C:mitochondrial inner membrane"/>
    <property type="evidence" value="ECO:0007669"/>
    <property type="project" value="UniProtKB-SubCell"/>
</dbReference>
<evidence type="ECO:0000256" key="3">
    <source>
        <dbReference type="ARBA" id="ARBA00014109"/>
    </source>
</evidence>
<comment type="similarity">
    <text evidence="2">Belongs to the complex I NDUFB10 subunit family.</text>
</comment>
<keyword evidence="9" id="KW-0472">Membrane</keyword>
<dbReference type="AlphaFoldDB" id="A0A1B6FQ70"/>
<dbReference type="PANTHER" id="PTHR13094:SF1">
    <property type="entry name" value="NADH DEHYDROGENASE [UBIQUINONE] 1 BETA SUBCOMPLEX SUBUNIT 10"/>
    <property type="match status" value="1"/>
</dbReference>
<evidence type="ECO:0000256" key="4">
    <source>
        <dbReference type="ARBA" id="ARBA00022448"/>
    </source>
</evidence>